<evidence type="ECO:0000313" key="1">
    <source>
        <dbReference type="EMBL" id="GBM68734.1"/>
    </source>
</evidence>
<comment type="caution">
    <text evidence="1">The sequence shown here is derived from an EMBL/GenBank/DDBJ whole genome shotgun (WGS) entry which is preliminary data.</text>
</comment>
<proteinExistence type="predicted"/>
<sequence>MSMDDNSRPPCLLRSREAGFGKNGLASSLLRFVLFKTTLSLLRWQLASQNSHPGTVQEPEEAFFSIMILNASISIKVTDLLIPNIERRLQ</sequence>
<dbReference type="EMBL" id="BGPR01002160">
    <property type="protein sequence ID" value="GBM68734.1"/>
    <property type="molecule type" value="Genomic_DNA"/>
</dbReference>
<accession>A0A4Y2HTH6</accession>
<dbReference type="Proteomes" id="UP000499080">
    <property type="component" value="Unassembled WGS sequence"/>
</dbReference>
<organism evidence="1 2">
    <name type="scientific">Araneus ventricosus</name>
    <name type="common">Orbweaver spider</name>
    <name type="synonym">Epeira ventricosa</name>
    <dbReference type="NCBI Taxonomy" id="182803"/>
    <lineage>
        <taxon>Eukaryota</taxon>
        <taxon>Metazoa</taxon>
        <taxon>Ecdysozoa</taxon>
        <taxon>Arthropoda</taxon>
        <taxon>Chelicerata</taxon>
        <taxon>Arachnida</taxon>
        <taxon>Araneae</taxon>
        <taxon>Araneomorphae</taxon>
        <taxon>Entelegynae</taxon>
        <taxon>Araneoidea</taxon>
        <taxon>Araneidae</taxon>
        <taxon>Araneus</taxon>
    </lineage>
</organism>
<evidence type="ECO:0000313" key="2">
    <source>
        <dbReference type="Proteomes" id="UP000499080"/>
    </source>
</evidence>
<dbReference type="AlphaFoldDB" id="A0A4Y2HTH6"/>
<reference evidence="1 2" key="1">
    <citation type="journal article" date="2019" name="Sci. Rep.">
        <title>Orb-weaving spider Araneus ventricosus genome elucidates the spidroin gene catalogue.</title>
        <authorList>
            <person name="Kono N."/>
            <person name="Nakamura H."/>
            <person name="Ohtoshi R."/>
            <person name="Moran D.A.P."/>
            <person name="Shinohara A."/>
            <person name="Yoshida Y."/>
            <person name="Fujiwara M."/>
            <person name="Mori M."/>
            <person name="Tomita M."/>
            <person name="Arakawa K."/>
        </authorList>
    </citation>
    <scope>NUCLEOTIDE SEQUENCE [LARGE SCALE GENOMIC DNA]</scope>
</reference>
<name>A0A4Y2HTH6_ARAVE</name>
<keyword evidence="2" id="KW-1185">Reference proteome</keyword>
<protein>
    <submittedName>
        <fullName evidence="1">Uncharacterized protein</fullName>
    </submittedName>
</protein>
<gene>
    <name evidence="1" type="ORF">AVEN_263560_1</name>
</gene>